<evidence type="ECO:0000256" key="3">
    <source>
        <dbReference type="ARBA" id="ARBA00023082"/>
    </source>
</evidence>
<dbReference type="Gene3D" id="1.10.10.10">
    <property type="entry name" value="Winged helix-like DNA-binding domain superfamily/Winged helix DNA-binding domain"/>
    <property type="match status" value="1"/>
</dbReference>
<sequence>MSAWPSLDRLDDERLAHALAAGDPGALSRLVDRYAARLYDYCHALLRDQDAAAVALHDALLGACAHAALLQRPGRFRSWVYALVRNECLRHLRDPARPAERHEAPEVEDMFLDGPERAQRLETRRLVHGALAGLRGREREALDLLARHGLDPAEIGDVLGLPAQQATELVGAARARLDDALAAALIARGGQDGCPGAAAIAGDAAGGGESPLPPATVRKLVRHIGTCPVCGERRDRTVSTARLLQVLPVALMPLNVRDRILATAADPARAETLHAAVLRAEPFDERGWPVPLEPGEAPRSRGGHVPPRLLPAIAAAAVVMLLVTGAFMLMPGGPGKEAGAQSPATSAPAADPSATDGETDRPEPTPSATPTPTPSTTSPTPTPTTTSPTPTPHRTPTRKPPHASRTPEPTAPGTLVVNGCTIPEGATTCGITVRAVGGPVTWAVTGAAGVTASGGGRLRAGGTAAVTAARSVDCSADAQGGSGTVTFSPGGSAEVFWTCPQPKPQPKP</sequence>
<keyword evidence="3" id="KW-0731">Sigma factor</keyword>
<dbReference type="PANTHER" id="PTHR43133:SF8">
    <property type="entry name" value="RNA POLYMERASE SIGMA FACTOR HI_1459-RELATED"/>
    <property type="match status" value="1"/>
</dbReference>
<dbReference type="RefSeq" id="WP_153535816.1">
    <property type="nucleotide sequence ID" value="NZ_WEGH01000003.1"/>
</dbReference>
<dbReference type="InterPro" id="IPR014284">
    <property type="entry name" value="RNA_pol_sigma-70_dom"/>
</dbReference>
<feature type="compositionally biased region" description="Pro residues" evidence="6">
    <location>
        <begin position="364"/>
        <end position="373"/>
    </location>
</feature>
<dbReference type="NCBIfam" id="TIGR02937">
    <property type="entry name" value="sigma70-ECF"/>
    <property type="match status" value="1"/>
</dbReference>
<dbReference type="OrthoDB" id="3492533at2"/>
<keyword evidence="9" id="KW-1185">Reference proteome</keyword>
<dbReference type="InterPro" id="IPR013325">
    <property type="entry name" value="RNA_pol_sigma_r2"/>
</dbReference>
<feature type="region of interest" description="Disordered" evidence="6">
    <location>
        <begin position="335"/>
        <end position="415"/>
    </location>
</feature>
<evidence type="ECO:0000256" key="2">
    <source>
        <dbReference type="ARBA" id="ARBA00023015"/>
    </source>
</evidence>
<dbReference type="AlphaFoldDB" id="A0A7K0BZA7"/>
<accession>A0A7K0BZA7</accession>
<comment type="similarity">
    <text evidence="1">Belongs to the sigma-70 factor family. ECF subfamily.</text>
</comment>
<feature type="domain" description="RNA polymerase sigma-70 region 2" evidence="7">
    <location>
        <begin position="30"/>
        <end position="94"/>
    </location>
</feature>
<name>A0A7K0BZA7_9ACTN</name>
<evidence type="ECO:0000256" key="5">
    <source>
        <dbReference type="ARBA" id="ARBA00023163"/>
    </source>
</evidence>
<evidence type="ECO:0000313" key="8">
    <source>
        <dbReference type="EMBL" id="MQY06513.1"/>
    </source>
</evidence>
<organism evidence="8 9">
    <name type="scientific">Actinomadura macrotermitis</name>
    <dbReference type="NCBI Taxonomy" id="2585200"/>
    <lineage>
        <taxon>Bacteria</taxon>
        <taxon>Bacillati</taxon>
        <taxon>Actinomycetota</taxon>
        <taxon>Actinomycetes</taxon>
        <taxon>Streptosporangiales</taxon>
        <taxon>Thermomonosporaceae</taxon>
        <taxon>Actinomadura</taxon>
    </lineage>
</organism>
<dbReference type="Pfam" id="PF04542">
    <property type="entry name" value="Sigma70_r2"/>
    <property type="match status" value="1"/>
</dbReference>
<dbReference type="GO" id="GO:0003677">
    <property type="term" value="F:DNA binding"/>
    <property type="evidence" value="ECO:0007669"/>
    <property type="project" value="UniProtKB-KW"/>
</dbReference>
<dbReference type="PRINTS" id="PR01217">
    <property type="entry name" value="PRICHEXTENSN"/>
</dbReference>
<dbReference type="EMBL" id="WEGH01000003">
    <property type="protein sequence ID" value="MQY06513.1"/>
    <property type="molecule type" value="Genomic_DNA"/>
</dbReference>
<evidence type="ECO:0000256" key="6">
    <source>
        <dbReference type="SAM" id="MobiDB-lite"/>
    </source>
</evidence>
<feature type="compositionally biased region" description="Low complexity" evidence="6">
    <location>
        <begin position="338"/>
        <end position="356"/>
    </location>
</feature>
<evidence type="ECO:0000256" key="4">
    <source>
        <dbReference type="ARBA" id="ARBA00023125"/>
    </source>
</evidence>
<dbReference type="Gene3D" id="1.10.1740.10">
    <property type="match status" value="1"/>
</dbReference>
<dbReference type="GO" id="GO:0016987">
    <property type="term" value="F:sigma factor activity"/>
    <property type="evidence" value="ECO:0007669"/>
    <property type="project" value="UniProtKB-KW"/>
</dbReference>
<dbReference type="GO" id="GO:0006352">
    <property type="term" value="P:DNA-templated transcription initiation"/>
    <property type="evidence" value="ECO:0007669"/>
    <property type="project" value="InterPro"/>
</dbReference>
<evidence type="ECO:0000259" key="7">
    <source>
        <dbReference type="Pfam" id="PF04542"/>
    </source>
</evidence>
<feature type="region of interest" description="Disordered" evidence="6">
    <location>
        <begin position="485"/>
        <end position="508"/>
    </location>
</feature>
<dbReference type="SUPFAM" id="SSF88946">
    <property type="entry name" value="Sigma2 domain of RNA polymerase sigma factors"/>
    <property type="match status" value="1"/>
</dbReference>
<dbReference type="Proteomes" id="UP000487268">
    <property type="component" value="Unassembled WGS sequence"/>
</dbReference>
<dbReference type="InterPro" id="IPR039425">
    <property type="entry name" value="RNA_pol_sigma-70-like"/>
</dbReference>
<evidence type="ECO:0000256" key="1">
    <source>
        <dbReference type="ARBA" id="ARBA00010641"/>
    </source>
</evidence>
<comment type="caution">
    <text evidence="8">The sequence shown here is derived from an EMBL/GenBank/DDBJ whole genome shotgun (WGS) entry which is preliminary data.</text>
</comment>
<proteinExistence type="inferred from homology"/>
<feature type="compositionally biased region" description="Low complexity" evidence="6">
    <location>
        <begin position="374"/>
        <end position="394"/>
    </location>
</feature>
<reference evidence="8 9" key="1">
    <citation type="submission" date="2019-10" db="EMBL/GenBank/DDBJ databases">
        <title>Actinomadura rubteroloni sp. nov. and Actinomadura macrotermitis sp. nov., isolated from the gut of fungus growing-termite Macrotermes natalensis.</title>
        <authorList>
            <person name="Benndorf R."/>
            <person name="Martin K."/>
            <person name="Kuefner M."/>
            <person name="De Beer W."/>
            <person name="Kaster A.-K."/>
            <person name="Vollmers J."/>
            <person name="Poulsen M."/>
            <person name="Beemelmanns C."/>
        </authorList>
    </citation>
    <scope>NUCLEOTIDE SEQUENCE [LARGE SCALE GENOMIC DNA]</scope>
    <source>
        <strain evidence="8 9">RB68</strain>
    </source>
</reference>
<dbReference type="SUPFAM" id="SSF88659">
    <property type="entry name" value="Sigma3 and sigma4 domains of RNA polymerase sigma factors"/>
    <property type="match status" value="1"/>
</dbReference>
<dbReference type="PANTHER" id="PTHR43133">
    <property type="entry name" value="RNA POLYMERASE ECF-TYPE SIGMA FACTO"/>
    <property type="match status" value="1"/>
</dbReference>
<keyword evidence="4" id="KW-0238">DNA-binding</keyword>
<dbReference type="InterPro" id="IPR036388">
    <property type="entry name" value="WH-like_DNA-bd_sf"/>
</dbReference>
<keyword evidence="5" id="KW-0804">Transcription</keyword>
<protein>
    <recommendedName>
        <fullName evidence="7">RNA polymerase sigma-70 region 2 domain-containing protein</fullName>
    </recommendedName>
</protein>
<gene>
    <name evidence="8" type="ORF">ACRB68_46030</name>
</gene>
<evidence type="ECO:0000313" key="9">
    <source>
        <dbReference type="Proteomes" id="UP000487268"/>
    </source>
</evidence>
<dbReference type="InterPro" id="IPR007627">
    <property type="entry name" value="RNA_pol_sigma70_r2"/>
</dbReference>
<dbReference type="InterPro" id="IPR013324">
    <property type="entry name" value="RNA_pol_sigma_r3/r4-like"/>
</dbReference>
<keyword evidence="2" id="KW-0805">Transcription regulation</keyword>